<dbReference type="NCBIfam" id="TIGR01730">
    <property type="entry name" value="RND_mfp"/>
    <property type="match status" value="1"/>
</dbReference>
<organism evidence="8 9">
    <name type="scientific">Enterovirga aerilata</name>
    <dbReference type="NCBI Taxonomy" id="2730920"/>
    <lineage>
        <taxon>Bacteria</taxon>
        <taxon>Pseudomonadati</taxon>
        <taxon>Pseudomonadota</taxon>
        <taxon>Alphaproteobacteria</taxon>
        <taxon>Hyphomicrobiales</taxon>
        <taxon>Methylobacteriaceae</taxon>
        <taxon>Enterovirga</taxon>
    </lineage>
</organism>
<dbReference type="InterPro" id="IPR058648">
    <property type="entry name" value="HH_CzcB-like"/>
</dbReference>
<reference evidence="8 9" key="1">
    <citation type="submission" date="2020-04" db="EMBL/GenBank/DDBJ databases">
        <title>Enterovirga sp. isolate from soil.</title>
        <authorList>
            <person name="Chea S."/>
            <person name="Kim D.-U."/>
        </authorList>
    </citation>
    <scope>NUCLEOTIDE SEQUENCE [LARGE SCALE GENOMIC DNA]</scope>
    <source>
        <strain evidence="8 9">DB1703</strain>
    </source>
</reference>
<keyword evidence="2" id="KW-0813">Transport</keyword>
<dbReference type="EMBL" id="JABEPP010000004">
    <property type="protein sequence ID" value="NNM73935.1"/>
    <property type="molecule type" value="Genomic_DNA"/>
</dbReference>
<sequence length="431" mass="45756">MKKLLLCLALVGLGLLVGTFVPSVTDSIRQVAGLALPPPPKGGDGHGHGHGHGEGEKEGPEGHVVMTAEQIEAAKIGVAEVGGGNLARKLSVPGTVTTDADRVARVAGKVVGTVAEMRKRLGEQVAKGEVVAVLDSREVAEARSEYFAATTNLELQQTLFEREQALWDKRISAEQQYLRARQTFTEAQLRVELASQKLQALGFSESEVGDLARRSAPVRTASAGASAPVARTMAGLQKYEIRSPLAGRVIERRVDLGAPIGGESEEKELYVVADLSSVWIELSVPSGDLAVIREGQEVAISAGNGAEPSKGKIVFVSPVLNQETRSARVIASVENKDMSWRPGSYVTANVVVSEEPVDMKIPRGALQAIGGEQVVFVRNEKGFEKREVVLGKGDDASVEVVFGLDPGEKIAATNSFVLKAELGKAEAEHVH</sequence>
<evidence type="ECO:0000256" key="2">
    <source>
        <dbReference type="ARBA" id="ARBA00022448"/>
    </source>
</evidence>
<feature type="domain" description="CzcB-like barrel-sandwich hybrid" evidence="6">
    <location>
        <begin position="102"/>
        <end position="274"/>
    </location>
</feature>
<dbReference type="PANTHER" id="PTHR30097:SF4">
    <property type="entry name" value="SLR6042 PROTEIN"/>
    <property type="match status" value="1"/>
</dbReference>
<dbReference type="RefSeq" id="WP_171219375.1">
    <property type="nucleotide sequence ID" value="NZ_JABEPP010000004.1"/>
</dbReference>
<feature type="region of interest" description="Disordered" evidence="3">
    <location>
        <begin position="35"/>
        <end position="60"/>
    </location>
</feature>
<dbReference type="Gene3D" id="2.40.420.20">
    <property type="match status" value="1"/>
</dbReference>
<dbReference type="Gene3D" id="1.10.287.470">
    <property type="entry name" value="Helix hairpin bin"/>
    <property type="match status" value="1"/>
</dbReference>
<dbReference type="Pfam" id="PF25954">
    <property type="entry name" value="Beta-barrel_RND_2"/>
    <property type="match status" value="1"/>
</dbReference>
<dbReference type="InterPro" id="IPR006143">
    <property type="entry name" value="RND_pump_MFP"/>
</dbReference>
<dbReference type="GO" id="GO:0060003">
    <property type="term" value="P:copper ion export"/>
    <property type="evidence" value="ECO:0007669"/>
    <property type="project" value="TreeGrafter"/>
</dbReference>
<dbReference type="Gene3D" id="2.40.30.170">
    <property type="match status" value="1"/>
</dbReference>
<protein>
    <submittedName>
        <fullName evidence="8">Efflux RND transporter periplasmic adaptor subunit</fullName>
    </submittedName>
</protein>
<dbReference type="InterPro" id="IPR051909">
    <property type="entry name" value="MFP_Cation_Efflux"/>
</dbReference>
<dbReference type="InterPro" id="IPR058649">
    <property type="entry name" value="CzcB_C"/>
</dbReference>
<dbReference type="GO" id="GO:0046914">
    <property type="term" value="F:transition metal ion binding"/>
    <property type="evidence" value="ECO:0007669"/>
    <property type="project" value="TreeGrafter"/>
</dbReference>
<gene>
    <name evidence="8" type="ORF">HJG44_16240</name>
</gene>
<accession>A0A849ICF9</accession>
<dbReference type="Pfam" id="PF25973">
    <property type="entry name" value="BSH_CzcB"/>
    <property type="match status" value="1"/>
</dbReference>
<dbReference type="InterPro" id="IPR058792">
    <property type="entry name" value="Beta-barrel_RND_2"/>
</dbReference>
<feature type="domain" description="CusB-like beta-barrel" evidence="5">
    <location>
        <begin position="277"/>
        <end position="350"/>
    </location>
</feature>
<dbReference type="GO" id="GO:0016020">
    <property type="term" value="C:membrane"/>
    <property type="evidence" value="ECO:0007669"/>
    <property type="project" value="InterPro"/>
</dbReference>
<evidence type="ECO:0000256" key="3">
    <source>
        <dbReference type="SAM" id="MobiDB-lite"/>
    </source>
</evidence>
<dbReference type="GO" id="GO:0015679">
    <property type="term" value="P:plasma membrane copper ion transport"/>
    <property type="evidence" value="ECO:0007669"/>
    <property type="project" value="TreeGrafter"/>
</dbReference>
<feature type="domain" description="CzcB-like C-terminal circularly permuted SH3-like" evidence="7">
    <location>
        <begin position="360"/>
        <end position="419"/>
    </location>
</feature>
<feature type="domain" description="CzcB-like alpha-helical hairpin" evidence="4">
    <location>
        <begin position="141"/>
        <end position="200"/>
    </location>
</feature>
<dbReference type="Pfam" id="PF25975">
    <property type="entry name" value="CzcB_C"/>
    <property type="match status" value="1"/>
</dbReference>
<name>A0A849ICF9_9HYPH</name>
<dbReference type="Pfam" id="PF25893">
    <property type="entry name" value="HH_CzcB"/>
    <property type="match status" value="1"/>
</dbReference>
<dbReference type="PANTHER" id="PTHR30097">
    <property type="entry name" value="CATION EFFLUX SYSTEM PROTEIN CUSB"/>
    <property type="match status" value="1"/>
</dbReference>
<comment type="caution">
    <text evidence="8">The sequence shown here is derived from an EMBL/GenBank/DDBJ whole genome shotgun (WGS) entry which is preliminary data.</text>
</comment>
<dbReference type="FunFam" id="2.40.30.170:FF:000010">
    <property type="entry name" value="Efflux RND transporter periplasmic adaptor subunit"/>
    <property type="match status" value="1"/>
</dbReference>
<dbReference type="AlphaFoldDB" id="A0A849ICF9"/>
<evidence type="ECO:0000259" key="7">
    <source>
        <dbReference type="Pfam" id="PF25975"/>
    </source>
</evidence>
<keyword evidence="9" id="KW-1185">Reference proteome</keyword>
<proteinExistence type="inferred from homology"/>
<dbReference type="GO" id="GO:0022857">
    <property type="term" value="F:transmembrane transporter activity"/>
    <property type="evidence" value="ECO:0007669"/>
    <property type="project" value="InterPro"/>
</dbReference>
<evidence type="ECO:0000259" key="6">
    <source>
        <dbReference type="Pfam" id="PF25973"/>
    </source>
</evidence>
<dbReference type="Proteomes" id="UP000564885">
    <property type="component" value="Unassembled WGS sequence"/>
</dbReference>
<evidence type="ECO:0000313" key="9">
    <source>
        <dbReference type="Proteomes" id="UP000564885"/>
    </source>
</evidence>
<dbReference type="GO" id="GO:0030288">
    <property type="term" value="C:outer membrane-bounded periplasmic space"/>
    <property type="evidence" value="ECO:0007669"/>
    <property type="project" value="TreeGrafter"/>
</dbReference>
<dbReference type="Gene3D" id="2.40.50.100">
    <property type="match status" value="1"/>
</dbReference>
<evidence type="ECO:0000259" key="4">
    <source>
        <dbReference type="Pfam" id="PF25893"/>
    </source>
</evidence>
<feature type="compositionally biased region" description="Basic and acidic residues" evidence="3">
    <location>
        <begin position="43"/>
        <end position="60"/>
    </location>
</feature>
<dbReference type="SUPFAM" id="SSF111369">
    <property type="entry name" value="HlyD-like secretion proteins"/>
    <property type="match status" value="1"/>
</dbReference>
<evidence type="ECO:0000259" key="5">
    <source>
        <dbReference type="Pfam" id="PF25954"/>
    </source>
</evidence>
<evidence type="ECO:0000256" key="1">
    <source>
        <dbReference type="ARBA" id="ARBA00009477"/>
    </source>
</evidence>
<dbReference type="InterPro" id="IPR058647">
    <property type="entry name" value="BSH_CzcB-like"/>
</dbReference>
<evidence type="ECO:0000313" key="8">
    <source>
        <dbReference type="EMBL" id="NNM73935.1"/>
    </source>
</evidence>
<comment type="similarity">
    <text evidence="1">Belongs to the membrane fusion protein (MFP) (TC 8.A.1) family.</text>
</comment>